<protein>
    <recommendedName>
        <fullName evidence="4">BACON domain-containing protein</fullName>
    </recommendedName>
</protein>
<evidence type="ECO:0008006" key="4">
    <source>
        <dbReference type="Google" id="ProtNLM"/>
    </source>
</evidence>
<organism evidence="2 3">
    <name type="scientific">Prevotella histicola</name>
    <dbReference type="NCBI Taxonomy" id="470565"/>
    <lineage>
        <taxon>Bacteria</taxon>
        <taxon>Pseudomonadati</taxon>
        <taxon>Bacteroidota</taxon>
        <taxon>Bacteroidia</taxon>
        <taxon>Bacteroidales</taxon>
        <taxon>Prevotellaceae</taxon>
        <taxon>Prevotella</taxon>
    </lineage>
</organism>
<dbReference type="Proteomes" id="UP000757461">
    <property type="component" value="Unassembled WGS sequence"/>
</dbReference>
<dbReference type="PROSITE" id="PS51257">
    <property type="entry name" value="PROKAR_LIPOPROTEIN"/>
    <property type="match status" value="1"/>
</dbReference>
<sequence length="475" mass="51582">MKKIFSICLILVVAVGFVACSDNDDAGNSYLQENTIKVIASNLTFSPLAQTGGVKFTAPAGSTVSVDEDGSAWAKAEVRGDSVVVSVSHNPRLDSRSAILTIKNGTDFVHLSILQAGAEFSYKGQKVYRFASDDAQTVTLPFTSLGADPVLESPDTAALESVERKDSAFIVKVKPNETNQLRKLSLYIKNQGRIDTVFVMQAVLKDFTRMPIAIVAYDLLKMNASVTDLSQLVREIHGHIKIENAGGNEYPKFVCEDPEEEHILNNLVLAYRPETFTFVVSAGAVVNQSAITTGDDAGKTLESRTTIWDSNIYNYMGLWSDKLKEAVSKGKLTEAQYQEILKTYIPQVYLAAANSKLTMLINMDYDLTKGMTIGTFEDGGAQNLAYAKSLQVLKDIGYTPIAGFEANMMGIDAYVVGAGASKMKSQVALLASPMLLSINDMVNNAKAVQAFRARTASFSLPQAKAMAAKARRLNR</sequence>
<dbReference type="InterPro" id="IPR013783">
    <property type="entry name" value="Ig-like_fold"/>
</dbReference>
<comment type="caution">
    <text evidence="2">The sequence shown here is derived from an EMBL/GenBank/DDBJ whole genome shotgun (WGS) entry which is preliminary data.</text>
</comment>
<dbReference type="AlphaFoldDB" id="A0A930HYQ1"/>
<keyword evidence="1" id="KW-0732">Signal</keyword>
<dbReference type="Gene3D" id="2.60.40.10">
    <property type="entry name" value="Immunoglobulins"/>
    <property type="match status" value="1"/>
</dbReference>
<dbReference type="EMBL" id="JABZSQ010000032">
    <property type="protein sequence ID" value="MBF1414539.1"/>
    <property type="molecule type" value="Genomic_DNA"/>
</dbReference>
<gene>
    <name evidence="2" type="ORF">HXN33_03050</name>
</gene>
<name>A0A930HYQ1_9BACT</name>
<reference evidence="2" key="1">
    <citation type="submission" date="2020-04" db="EMBL/GenBank/DDBJ databases">
        <title>Deep metagenomics examines the oral microbiome during advanced dental caries in children, revealing novel taxa and co-occurrences with host molecules.</title>
        <authorList>
            <person name="Baker J.L."/>
            <person name="Morton J.T."/>
            <person name="Dinis M."/>
            <person name="Alvarez R."/>
            <person name="Tran N.C."/>
            <person name="Knight R."/>
            <person name="Edlund A."/>
        </authorList>
    </citation>
    <scope>NUCLEOTIDE SEQUENCE</scope>
    <source>
        <strain evidence="2">JCVI_25_bin.9</strain>
    </source>
</reference>
<evidence type="ECO:0000313" key="3">
    <source>
        <dbReference type="Proteomes" id="UP000757461"/>
    </source>
</evidence>
<evidence type="ECO:0000313" key="2">
    <source>
        <dbReference type="EMBL" id="MBF1414539.1"/>
    </source>
</evidence>
<accession>A0A930HYQ1</accession>
<feature type="signal peptide" evidence="1">
    <location>
        <begin position="1"/>
        <end position="21"/>
    </location>
</feature>
<feature type="chain" id="PRO_5038078846" description="BACON domain-containing protein" evidence="1">
    <location>
        <begin position="22"/>
        <end position="475"/>
    </location>
</feature>
<evidence type="ECO:0000256" key="1">
    <source>
        <dbReference type="SAM" id="SignalP"/>
    </source>
</evidence>
<dbReference type="CDD" id="cd14948">
    <property type="entry name" value="BACON"/>
    <property type="match status" value="1"/>
</dbReference>
<dbReference type="InterPro" id="IPR024361">
    <property type="entry name" value="BACON"/>
</dbReference>
<proteinExistence type="predicted"/>